<keyword evidence="10" id="KW-0560">Oxidoreductase</keyword>
<comment type="subcellular location">
    <subcellularLocation>
        <location evidence="4">Endoplasmic reticulum membrane</location>
        <topology evidence="4">Peripheral membrane protein</topology>
    </subcellularLocation>
    <subcellularLocation>
        <location evidence="3">Microsome membrane</location>
        <topology evidence="3">Peripheral membrane protein</topology>
    </subcellularLocation>
</comment>
<name>A0A4C1V3S7_EUMVA</name>
<dbReference type="GO" id="GO:0020037">
    <property type="term" value="F:heme binding"/>
    <property type="evidence" value="ECO:0007669"/>
    <property type="project" value="InterPro"/>
</dbReference>
<organism evidence="14 15">
    <name type="scientific">Eumeta variegata</name>
    <name type="common">Bagworm moth</name>
    <name type="synonym">Eumeta japonica</name>
    <dbReference type="NCBI Taxonomy" id="151549"/>
    <lineage>
        <taxon>Eukaryota</taxon>
        <taxon>Metazoa</taxon>
        <taxon>Ecdysozoa</taxon>
        <taxon>Arthropoda</taxon>
        <taxon>Hexapoda</taxon>
        <taxon>Insecta</taxon>
        <taxon>Pterygota</taxon>
        <taxon>Neoptera</taxon>
        <taxon>Endopterygota</taxon>
        <taxon>Lepidoptera</taxon>
        <taxon>Glossata</taxon>
        <taxon>Ditrysia</taxon>
        <taxon>Tineoidea</taxon>
        <taxon>Psychidae</taxon>
        <taxon>Oiketicinae</taxon>
        <taxon>Eumeta</taxon>
    </lineage>
</organism>
<evidence type="ECO:0000256" key="11">
    <source>
        <dbReference type="ARBA" id="ARBA00023004"/>
    </source>
</evidence>
<evidence type="ECO:0000256" key="3">
    <source>
        <dbReference type="ARBA" id="ARBA00004174"/>
    </source>
</evidence>
<evidence type="ECO:0000256" key="8">
    <source>
        <dbReference type="ARBA" id="ARBA00022824"/>
    </source>
</evidence>
<dbReference type="PANTHER" id="PTHR24291">
    <property type="entry name" value="CYTOCHROME P450 FAMILY 4"/>
    <property type="match status" value="1"/>
</dbReference>
<evidence type="ECO:0000256" key="4">
    <source>
        <dbReference type="ARBA" id="ARBA00004406"/>
    </source>
</evidence>
<evidence type="ECO:0000256" key="9">
    <source>
        <dbReference type="ARBA" id="ARBA00022848"/>
    </source>
</evidence>
<dbReference type="AlphaFoldDB" id="A0A4C1V3S7"/>
<keyword evidence="6" id="KW-0349">Heme</keyword>
<evidence type="ECO:0000256" key="7">
    <source>
        <dbReference type="ARBA" id="ARBA00022723"/>
    </source>
</evidence>
<keyword evidence="9" id="KW-0492">Microsome</keyword>
<comment type="function">
    <text evidence="2">May be involved in the metabolism of insect hormones and in the breakdown of synthetic insecticides.</text>
</comment>
<evidence type="ECO:0000256" key="13">
    <source>
        <dbReference type="ARBA" id="ARBA00023136"/>
    </source>
</evidence>
<comment type="cofactor">
    <cofactor evidence="1">
        <name>heme</name>
        <dbReference type="ChEBI" id="CHEBI:30413"/>
    </cofactor>
</comment>
<dbReference type="Gene3D" id="1.10.630.10">
    <property type="entry name" value="Cytochrome P450"/>
    <property type="match status" value="1"/>
</dbReference>
<gene>
    <name evidence="14" type="primary">Cyp4d2</name>
    <name evidence="14" type="ORF">EVAR_81675_1</name>
</gene>
<evidence type="ECO:0000256" key="2">
    <source>
        <dbReference type="ARBA" id="ARBA00003690"/>
    </source>
</evidence>
<keyword evidence="12" id="KW-0503">Monooxygenase</keyword>
<keyword evidence="11" id="KW-0408">Iron</keyword>
<sequence length="312" mass="35640">MLALLLLVTALCWYGMFRWQRRRLYELAALIPGSPEFPLIGHAHKFLGSTQRITNPVDLEFVPKTCLEKDDVHRFIRATTGNGGIFAPVSIWRPRRKIMAPTFSPRILEQFVEIFAEQSDILSRRLAAQSDGAPLSAWALISAYTLDSVCDPSLILDFGSGLVFDSDPGPVLVSAPRRAFNSDSATNRSTDFKEAGESTMGVKIGAQKNGKNPFVVSLNRVMQCICNRMFHLWLHPNWLYRLFPEYQEFKTNTKIVHDFTDQFSRYKQKPEKRELCFLSRRRFVSHSRGPQGITVQTTLQRPHKLFGLIDDF</sequence>
<evidence type="ECO:0000313" key="14">
    <source>
        <dbReference type="EMBL" id="GBP32885.1"/>
    </source>
</evidence>
<dbReference type="InterPro" id="IPR001128">
    <property type="entry name" value="Cyt_P450"/>
</dbReference>
<reference evidence="14 15" key="1">
    <citation type="journal article" date="2019" name="Commun. Biol.">
        <title>The bagworm genome reveals a unique fibroin gene that provides high tensile strength.</title>
        <authorList>
            <person name="Kono N."/>
            <person name="Nakamura H."/>
            <person name="Ohtoshi R."/>
            <person name="Tomita M."/>
            <person name="Numata K."/>
            <person name="Arakawa K."/>
        </authorList>
    </citation>
    <scope>NUCLEOTIDE SEQUENCE [LARGE SCALE GENOMIC DNA]</scope>
</reference>
<accession>A0A4C1V3S7</accession>
<evidence type="ECO:0000256" key="6">
    <source>
        <dbReference type="ARBA" id="ARBA00022617"/>
    </source>
</evidence>
<dbReference type="EMBL" id="BGZK01000266">
    <property type="protein sequence ID" value="GBP32885.1"/>
    <property type="molecule type" value="Genomic_DNA"/>
</dbReference>
<dbReference type="InterPro" id="IPR050196">
    <property type="entry name" value="Cytochrome_P450_Monoox"/>
</dbReference>
<proteinExistence type="inferred from homology"/>
<dbReference type="STRING" id="151549.A0A4C1V3S7"/>
<comment type="similarity">
    <text evidence="5">Belongs to the cytochrome P450 family.</text>
</comment>
<evidence type="ECO:0000256" key="5">
    <source>
        <dbReference type="ARBA" id="ARBA00010617"/>
    </source>
</evidence>
<keyword evidence="13" id="KW-0472">Membrane</keyword>
<dbReference type="SUPFAM" id="SSF48264">
    <property type="entry name" value="Cytochrome P450"/>
    <property type="match status" value="1"/>
</dbReference>
<keyword evidence="7" id="KW-0479">Metal-binding</keyword>
<dbReference type="PANTHER" id="PTHR24291:SF189">
    <property type="entry name" value="CYTOCHROME P450 4C3-RELATED"/>
    <property type="match status" value="1"/>
</dbReference>
<keyword evidence="8" id="KW-0256">Endoplasmic reticulum</keyword>
<evidence type="ECO:0000256" key="1">
    <source>
        <dbReference type="ARBA" id="ARBA00001971"/>
    </source>
</evidence>
<evidence type="ECO:0000256" key="10">
    <source>
        <dbReference type="ARBA" id="ARBA00023002"/>
    </source>
</evidence>
<dbReference type="GO" id="GO:0005506">
    <property type="term" value="F:iron ion binding"/>
    <property type="evidence" value="ECO:0007669"/>
    <property type="project" value="InterPro"/>
</dbReference>
<comment type="caution">
    <text evidence="14">The sequence shown here is derived from an EMBL/GenBank/DDBJ whole genome shotgun (WGS) entry which is preliminary data.</text>
</comment>
<dbReference type="GO" id="GO:0005789">
    <property type="term" value="C:endoplasmic reticulum membrane"/>
    <property type="evidence" value="ECO:0007669"/>
    <property type="project" value="UniProtKB-SubCell"/>
</dbReference>
<dbReference type="Pfam" id="PF00067">
    <property type="entry name" value="p450"/>
    <property type="match status" value="1"/>
</dbReference>
<evidence type="ECO:0000313" key="15">
    <source>
        <dbReference type="Proteomes" id="UP000299102"/>
    </source>
</evidence>
<keyword evidence="15" id="KW-1185">Reference proteome</keyword>
<protein>
    <submittedName>
        <fullName evidence="14">Cytochrome P450 4d2</fullName>
    </submittedName>
</protein>
<dbReference type="OrthoDB" id="1470350at2759"/>
<dbReference type="Proteomes" id="UP000299102">
    <property type="component" value="Unassembled WGS sequence"/>
</dbReference>
<evidence type="ECO:0000256" key="12">
    <source>
        <dbReference type="ARBA" id="ARBA00023033"/>
    </source>
</evidence>
<dbReference type="GO" id="GO:0004497">
    <property type="term" value="F:monooxygenase activity"/>
    <property type="evidence" value="ECO:0007669"/>
    <property type="project" value="UniProtKB-KW"/>
</dbReference>
<dbReference type="GO" id="GO:0016705">
    <property type="term" value="F:oxidoreductase activity, acting on paired donors, with incorporation or reduction of molecular oxygen"/>
    <property type="evidence" value="ECO:0007669"/>
    <property type="project" value="InterPro"/>
</dbReference>
<dbReference type="InterPro" id="IPR036396">
    <property type="entry name" value="Cyt_P450_sf"/>
</dbReference>